<dbReference type="InterPro" id="IPR034193">
    <property type="entry name" value="PCSK9_ProteinaseK-like"/>
</dbReference>
<dbReference type="PROSITE" id="PS51829">
    <property type="entry name" value="P_HOMO_B"/>
    <property type="match status" value="1"/>
</dbReference>
<evidence type="ECO:0000256" key="6">
    <source>
        <dbReference type="SAM" id="SignalP"/>
    </source>
</evidence>
<dbReference type="InterPro" id="IPR036852">
    <property type="entry name" value="Peptidase_S8/S53_dom_sf"/>
</dbReference>
<organism evidence="8 9">
    <name type="scientific">Amycolatopsis minnesotensis</name>
    <dbReference type="NCBI Taxonomy" id="337894"/>
    <lineage>
        <taxon>Bacteria</taxon>
        <taxon>Bacillati</taxon>
        <taxon>Actinomycetota</taxon>
        <taxon>Actinomycetes</taxon>
        <taxon>Pseudonocardiales</taxon>
        <taxon>Pseudonocardiaceae</taxon>
        <taxon>Amycolatopsis</taxon>
    </lineage>
</organism>
<keyword evidence="6" id="KW-0732">Signal</keyword>
<keyword evidence="2 5" id="KW-0645">Protease</keyword>
<dbReference type="PANTHER" id="PTHR43806:SF11">
    <property type="entry name" value="CEREVISIN-RELATED"/>
    <property type="match status" value="1"/>
</dbReference>
<dbReference type="Pfam" id="PF00082">
    <property type="entry name" value="Peptidase_S8"/>
    <property type="match status" value="1"/>
</dbReference>
<evidence type="ECO:0000256" key="5">
    <source>
        <dbReference type="PROSITE-ProRule" id="PRU01240"/>
    </source>
</evidence>
<comment type="similarity">
    <text evidence="1 5">Belongs to the peptidase S8 family.</text>
</comment>
<dbReference type="SUPFAM" id="SSF49785">
    <property type="entry name" value="Galactose-binding domain-like"/>
    <property type="match status" value="1"/>
</dbReference>
<sequence>MREAHRRRRALAGASVVAGACAATVMALAGPAAAAPTGHILNANAPGAVADSYLVLLKAPQAPGEVTAKAARLAGAYGGEVRRTYDSAVRGFAVRMSEAQARRLAADPSVASVEQDAVAHVSDTQQNPTWGLDRIDQKNLPLDKAYSYANKGEGATVYVVDTGTDLKQSEFGGRASSGYDFIDDDGDASDCQGHGTHVAGTVGSATYGVAKGVKIVAVRVLNCQGTGQYSQIISGIDWVAKNAKGPSVLSMSLGGGADSSVDQAVQGAIRAGITNTVAAGNEGQDACNVSPARTPEAITVAASDAQDKRSIWNSSQSSNYGRCTDLFAPGSNITSLKNGGGTTQMGGTSMATPHVAGAAALYLTANPGATPADVAKALTDNATPDKITDVKGSPNKLLYTGFIGSGTPNPPSCAGGTNADDVSIPDAGSAVTSTVTIGTCDSKGTAATKVSVAIKHGYTGDLRIDLVTPGGKTIPLKQAGGASSVDLSTSYTVDTSAENRTGAWKLQVQDVYQYDSGTIDSFGVSF</sequence>
<dbReference type="InterPro" id="IPR008979">
    <property type="entry name" value="Galactose-bd-like_sf"/>
</dbReference>
<dbReference type="PROSITE" id="PS00137">
    <property type="entry name" value="SUBTILASE_HIS"/>
    <property type="match status" value="1"/>
</dbReference>
<protein>
    <submittedName>
        <fullName evidence="8">Serine protease</fullName>
    </submittedName>
</protein>
<dbReference type="InterPro" id="IPR015500">
    <property type="entry name" value="Peptidase_S8_subtilisin-rel"/>
</dbReference>
<keyword evidence="4 5" id="KW-0720">Serine protease</keyword>
<gene>
    <name evidence="8" type="ORF">GCM10009754_82970</name>
</gene>
<dbReference type="GO" id="GO:0008233">
    <property type="term" value="F:peptidase activity"/>
    <property type="evidence" value="ECO:0007669"/>
    <property type="project" value="UniProtKB-KW"/>
</dbReference>
<dbReference type="InterPro" id="IPR023828">
    <property type="entry name" value="Peptidase_S8_Ser-AS"/>
</dbReference>
<dbReference type="Gene3D" id="2.60.120.260">
    <property type="entry name" value="Galactose-binding domain-like"/>
    <property type="match status" value="1"/>
</dbReference>
<feature type="active site" description="Charge relay system" evidence="5">
    <location>
        <position position="349"/>
    </location>
</feature>
<dbReference type="InterPro" id="IPR000209">
    <property type="entry name" value="Peptidase_S8/S53_dom"/>
</dbReference>
<reference evidence="8 9" key="1">
    <citation type="journal article" date="2019" name="Int. J. Syst. Evol. Microbiol.">
        <title>The Global Catalogue of Microorganisms (GCM) 10K type strain sequencing project: providing services to taxonomists for standard genome sequencing and annotation.</title>
        <authorList>
            <consortium name="The Broad Institute Genomics Platform"/>
            <consortium name="The Broad Institute Genome Sequencing Center for Infectious Disease"/>
            <person name="Wu L."/>
            <person name="Ma J."/>
        </authorList>
    </citation>
    <scope>NUCLEOTIDE SEQUENCE [LARGE SCALE GENOMIC DNA]</scope>
    <source>
        <strain evidence="8 9">JCM 14545</strain>
    </source>
</reference>
<dbReference type="PROSITE" id="PS51892">
    <property type="entry name" value="SUBTILASE"/>
    <property type="match status" value="1"/>
</dbReference>
<dbReference type="PROSITE" id="PS51318">
    <property type="entry name" value="TAT"/>
    <property type="match status" value="1"/>
</dbReference>
<feature type="domain" description="P/Homo B" evidence="7">
    <location>
        <begin position="407"/>
        <end position="526"/>
    </location>
</feature>
<evidence type="ECO:0000313" key="9">
    <source>
        <dbReference type="Proteomes" id="UP001501116"/>
    </source>
</evidence>
<evidence type="ECO:0000313" key="8">
    <source>
        <dbReference type="EMBL" id="GAA1991652.1"/>
    </source>
</evidence>
<keyword evidence="9" id="KW-1185">Reference proteome</keyword>
<accession>A0ABN2SSE2</accession>
<comment type="caution">
    <text evidence="8">The sequence shown here is derived from an EMBL/GenBank/DDBJ whole genome shotgun (WGS) entry which is preliminary data.</text>
</comment>
<feature type="active site" description="Charge relay system" evidence="5">
    <location>
        <position position="194"/>
    </location>
</feature>
<dbReference type="Pfam" id="PF01483">
    <property type="entry name" value="P_proprotein"/>
    <property type="match status" value="1"/>
</dbReference>
<dbReference type="InterPro" id="IPR006311">
    <property type="entry name" value="TAT_signal"/>
</dbReference>
<dbReference type="InterPro" id="IPR002884">
    <property type="entry name" value="P_dom"/>
</dbReference>
<dbReference type="PROSITE" id="PS51257">
    <property type="entry name" value="PROKAR_LIPOPROTEIN"/>
    <property type="match status" value="1"/>
</dbReference>
<dbReference type="Gene3D" id="3.30.70.80">
    <property type="entry name" value="Peptidase S8 propeptide/proteinase inhibitor I9"/>
    <property type="match status" value="1"/>
</dbReference>
<dbReference type="SUPFAM" id="SSF54897">
    <property type="entry name" value="Protease propeptides/inhibitors"/>
    <property type="match status" value="1"/>
</dbReference>
<dbReference type="PANTHER" id="PTHR43806">
    <property type="entry name" value="PEPTIDASE S8"/>
    <property type="match status" value="1"/>
</dbReference>
<dbReference type="InterPro" id="IPR050131">
    <property type="entry name" value="Peptidase_S8_subtilisin-like"/>
</dbReference>
<feature type="signal peptide" evidence="6">
    <location>
        <begin position="1"/>
        <end position="34"/>
    </location>
</feature>
<keyword evidence="3 5" id="KW-0378">Hydrolase</keyword>
<dbReference type="EMBL" id="BAAANN010000061">
    <property type="protein sequence ID" value="GAA1991652.1"/>
    <property type="molecule type" value="Genomic_DNA"/>
</dbReference>
<dbReference type="CDD" id="cd04077">
    <property type="entry name" value="Peptidases_S8_PCSK9_ProteinaseK_like"/>
    <property type="match status" value="1"/>
</dbReference>
<dbReference type="PROSITE" id="PS00138">
    <property type="entry name" value="SUBTILASE_SER"/>
    <property type="match status" value="1"/>
</dbReference>
<evidence type="ECO:0000256" key="4">
    <source>
        <dbReference type="ARBA" id="ARBA00022825"/>
    </source>
</evidence>
<dbReference type="SUPFAM" id="SSF52743">
    <property type="entry name" value="Subtilisin-like"/>
    <property type="match status" value="1"/>
</dbReference>
<dbReference type="Gene3D" id="3.40.50.200">
    <property type="entry name" value="Peptidase S8/S53 domain"/>
    <property type="match status" value="1"/>
</dbReference>
<evidence type="ECO:0000256" key="2">
    <source>
        <dbReference type="ARBA" id="ARBA00022670"/>
    </source>
</evidence>
<feature type="active site" description="Charge relay system" evidence="5">
    <location>
        <position position="161"/>
    </location>
</feature>
<evidence type="ECO:0000259" key="7">
    <source>
        <dbReference type="PROSITE" id="PS51829"/>
    </source>
</evidence>
<proteinExistence type="inferred from homology"/>
<evidence type="ECO:0000256" key="3">
    <source>
        <dbReference type="ARBA" id="ARBA00022801"/>
    </source>
</evidence>
<dbReference type="InterPro" id="IPR022398">
    <property type="entry name" value="Peptidase_S8_His-AS"/>
</dbReference>
<evidence type="ECO:0000256" key="1">
    <source>
        <dbReference type="ARBA" id="ARBA00011073"/>
    </source>
</evidence>
<dbReference type="RefSeq" id="WP_344431392.1">
    <property type="nucleotide sequence ID" value="NZ_BAAANN010000061.1"/>
</dbReference>
<dbReference type="PRINTS" id="PR00723">
    <property type="entry name" value="SUBTILISIN"/>
</dbReference>
<feature type="chain" id="PRO_5047002444" evidence="6">
    <location>
        <begin position="35"/>
        <end position="526"/>
    </location>
</feature>
<dbReference type="InterPro" id="IPR037045">
    <property type="entry name" value="S8pro/Inhibitor_I9_sf"/>
</dbReference>
<dbReference type="Proteomes" id="UP001501116">
    <property type="component" value="Unassembled WGS sequence"/>
</dbReference>
<dbReference type="Pfam" id="PF05922">
    <property type="entry name" value="Inhibitor_I9"/>
    <property type="match status" value="1"/>
</dbReference>
<dbReference type="GO" id="GO:0006508">
    <property type="term" value="P:proteolysis"/>
    <property type="evidence" value="ECO:0007669"/>
    <property type="project" value="UniProtKB-KW"/>
</dbReference>
<name>A0ABN2SSE2_9PSEU</name>
<dbReference type="InterPro" id="IPR010259">
    <property type="entry name" value="S8pro/Inhibitor_I9"/>
</dbReference>